<dbReference type="SUPFAM" id="SSF82057">
    <property type="entry name" value="Prokaryotic SH3-related domain"/>
    <property type="match status" value="1"/>
</dbReference>
<evidence type="ECO:0000313" key="3">
    <source>
        <dbReference type="EMBL" id="MFD1454795.1"/>
    </source>
</evidence>
<proteinExistence type="predicted"/>
<keyword evidence="1" id="KW-0732">Signal</keyword>
<dbReference type="InterPro" id="IPR012338">
    <property type="entry name" value="Beta-lactam/transpept-like"/>
</dbReference>
<dbReference type="PANTHER" id="PTHR46825:SF9">
    <property type="entry name" value="BETA-LACTAMASE-RELATED DOMAIN-CONTAINING PROTEIN"/>
    <property type="match status" value="1"/>
</dbReference>
<dbReference type="GO" id="GO:0016787">
    <property type="term" value="F:hydrolase activity"/>
    <property type="evidence" value="ECO:0007669"/>
    <property type="project" value="UniProtKB-KW"/>
</dbReference>
<comment type="caution">
    <text evidence="3">The sequence shown here is derived from an EMBL/GenBank/DDBJ whole genome shotgun (WGS) entry which is preliminary data.</text>
</comment>
<gene>
    <name evidence="3" type="ORF">ACFQ44_03730</name>
</gene>
<dbReference type="EMBL" id="JBHTOD010000002">
    <property type="protein sequence ID" value="MFD1454795.1"/>
    <property type="molecule type" value="Genomic_DNA"/>
</dbReference>
<dbReference type="PROSITE" id="PS51780">
    <property type="entry name" value="GW"/>
    <property type="match status" value="1"/>
</dbReference>
<organism evidence="3 4">
    <name type="scientific">Levilactobacillus lanxiensis</name>
    <dbReference type="NCBI Taxonomy" id="2799568"/>
    <lineage>
        <taxon>Bacteria</taxon>
        <taxon>Bacillati</taxon>
        <taxon>Bacillota</taxon>
        <taxon>Bacilli</taxon>
        <taxon>Lactobacillales</taxon>
        <taxon>Lactobacillaceae</taxon>
        <taxon>Levilactobacillus</taxon>
    </lineage>
</organism>
<evidence type="ECO:0000256" key="1">
    <source>
        <dbReference type="ARBA" id="ARBA00022729"/>
    </source>
</evidence>
<dbReference type="InterPro" id="IPR001466">
    <property type="entry name" value="Beta-lactam-related"/>
</dbReference>
<reference evidence="4" key="1">
    <citation type="journal article" date="2019" name="Int. J. Syst. Evol. Microbiol.">
        <title>The Global Catalogue of Microorganisms (GCM) 10K type strain sequencing project: providing services to taxonomists for standard genome sequencing and annotation.</title>
        <authorList>
            <consortium name="The Broad Institute Genomics Platform"/>
            <consortium name="The Broad Institute Genome Sequencing Center for Infectious Disease"/>
            <person name="Wu L."/>
            <person name="Ma J."/>
        </authorList>
    </citation>
    <scope>NUCLEOTIDE SEQUENCE [LARGE SCALE GENOMIC DNA]</scope>
    <source>
        <strain evidence="4">CCM 8979</strain>
    </source>
</reference>
<feature type="domain" description="GW" evidence="2">
    <location>
        <begin position="63"/>
        <end position="147"/>
    </location>
</feature>
<dbReference type="Gene3D" id="3.40.710.10">
    <property type="entry name" value="DD-peptidase/beta-lactamase superfamily"/>
    <property type="match status" value="1"/>
</dbReference>
<dbReference type="PANTHER" id="PTHR46825">
    <property type="entry name" value="D-ALANYL-D-ALANINE-CARBOXYPEPTIDASE/ENDOPEPTIDASE AMPH"/>
    <property type="match status" value="1"/>
</dbReference>
<keyword evidence="4" id="KW-1185">Reference proteome</keyword>
<dbReference type="Pfam" id="PF00144">
    <property type="entry name" value="Beta-lactamase"/>
    <property type="match status" value="1"/>
</dbReference>
<dbReference type="Proteomes" id="UP001597189">
    <property type="component" value="Unassembled WGS sequence"/>
</dbReference>
<protein>
    <submittedName>
        <fullName evidence="3">Serine hydrolase</fullName>
    </submittedName>
</protein>
<dbReference type="SUPFAM" id="SSF56601">
    <property type="entry name" value="beta-lactamase/transpeptidase-like"/>
    <property type="match status" value="1"/>
</dbReference>
<name>A0ABW4D250_9LACO</name>
<dbReference type="InterPro" id="IPR025987">
    <property type="entry name" value="GW_dom"/>
</dbReference>
<dbReference type="Gene3D" id="2.30.30.170">
    <property type="match status" value="1"/>
</dbReference>
<accession>A0ABW4D250</accession>
<dbReference type="Pfam" id="PF13457">
    <property type="entry name" value="GW"/>
    <property type="match status" value="1"/>
</dbReference>
<dbReference type="InterPro" id="IPR038200">
    <property type="entry name" value="GW_dom_sf"/>
</dbReference>
<dbReference type="InterPro" id="IPR050491">
    <property type="entry name" value="AmpC-like"/>
</dbReference>
<sequence>MLLKSDNLVTSSQLSSGTMGLTTKGKWMMIVKKLWLILGTLLVVGALLPATSADAKSYLQITSKQNVSYNARFTNQASRNDGIYYYAPYYTQRSAKTRDASGKNWQHRFVKVTQTAKLSNGTTYVKFAWYGKTIGWVNQNALQKYSRSQNAAALLNNAHFQGSAMLFNHYATGASLVSVGNADTTSKSANSATTLFPIASLQKVMTGAIIEQLAASNKLSLTDKLSKYYPSVSGSGSITLRQLLNHRSGIDMDESTPDSVLSTQAAELNYTLSQLKSTGGQNFNYTNANYTLLAAIASKVTGQSYDNLVQSRIIKPLNLQHTYAWDSLPKDSVVANGYSYSNGNSVANGVSQKLMSSLLGAGNYYSTPSDYYKIQKGLRNGKILTKNQYYDLANDYKLNYAGGLYHYNGGIKRVRGALTGSGYETIYYGSEGNKKGVVLFANQKPTKSIDTLAKTLYDLARYYNEN</sequence>
<keyword evidence="3" id="KW-0378">Hydrolase</keyword>
<evidence type="ECO:0000313" key="4">
    <source>
        <dbReference type="Proteomes" id="UP001597189"/>
    </source>
</evidence>
<evidence type="ECO:0000259" key="2">
    <source>
        <dbReference type="PROSITE" id="PS51780"/>
    </source>
</evidence>